<feature type="region of interest" description="Disordered" evidence="1">
    <location>
        <begin position="495"/>
        <end position="533"/>
    </location>
</feature>
<proteinExistence type="predicted"/>
<dbReference type="EMBL" id="JBHSKF010000006">
    <property type="protein sequence ID" value="MFC5288500.1"/>
    <property type="molecule type" value="Genomic_DNA"/>
</dbReference>
<reference evidence="4" key="1">
    <citation type="journal article" date="2019" name="Int. J. Syst. Evol. Microbiol.">
        <title>The Global Catalogue of Microorganisms (GCM) 10K type strain sequencing project: providing services to taxonomists for standard genome sequencing and annotation.</title>
        <authorList>
            <consortium name="The Broad Institute Genomics Platform"/>
            <consortium name="The Broad Institute Genome Sequencing Center for Infectious Disease"/>
            <person name="Wu L."/>
            <person name="Ma J."/>
        </authorList>
    </citation>
    <scope>NUCLEOTIDE SEQUENCE [LARGE SCALE GENOMIC DNA]</scope>
    <source>
        <strain evidence="4">CCUG 59778</strain>
    </source>
</reference>
<accession>A0ABW0ESM1</accession>
<organism evidence="3 4">
    <name type="scientific">Actinokineospora guangxiensis</name>
    <dbReference type="NCBI Taxonomy" id="1490288"/>
    <lineage>
        <taxon>Bacteria</taxon>
        <taxon>Bacillati</taxon>
        <taxon>Actinomycetota</taxon>
        <taxon>Actinomycetes</taxon>
        <taxon>Pseudonocardiales</taxon>
        <taxon>Pseudonocardiaceae</taxon>
        <taxon>Actinokineospora</taxon>
    </lineage>
</organism>
<dbReference type="Proteomes" id="UP001596157">
    <property type="component" value="Unassembled WGS sequence"/>
</dbReference>
<protein>
    <submittedName>
        <fullName evidence="3">VOC family protein</fullName>
    </submittedName>
</protein>
<dbReference type="InterPro" id="IPR004360">
    <property type="entry name" value="Glyas_Fos-R_dOase_dom"/>
</dbReference>
<dbReference type="RefSeq" id="WP_378248346.1">
    <property type="nucleotide sequence ID" value="NZ_JBHSKF010000006.1"/>
</dbReference>
<dbReference type="InterPro" id="IPR037523">
    <property type="entry name" value="VOC_core"/>
</dbReference>
<keyword evidence="4" id="KW-1185">Reference proteome</keyword>
<evidence type="ECO:0000256" key="1">
    <source>
        <dbReference type="SAM" id="MobiDB-lite"/>
    </source>
</evidence>
<dbReference type="CDD" id="cd06587">
    <property type="entry name" value="VOC"/>
    <property type="match status" value="1"/>
</dbReference>
<feature type="domain" description="VOC" evidence="2">
    <location>
        <begin position="1"/>
        <end position="121"/>
    </location>
</feature>
<evidence type="ECO:0000313" key="3">
    <source>
        <dbReference type="EMBL" id="MFC5288500.1"/>
    </source>
</evidence>
<name>A0ABW0ESM1_9PSEU</name>
<evidence type="ECO:0000259" key="2">
    <source>
        <dbReference type="PROSITE" id="PS51819"/>
    </source>
</evidence>
<evidence type="ECO:0000313" key="4">
    <source>
        <dbReference type="Proteomes" id="UP001596157"/>
    </source>
</evidence>
<dbReference type="Gene3D" id="3.10.180.10">
    <property type="entry name" value="2,3-Dihydroxybiphenyl 1,2-Dioxygenase, domain 1"/>
    <property type="match status" value="1"/>
</dbReference>
<dbReference type="SUPFAM" id="SSF54593">
    <property type="entry name" value="Glyoxalase/Bleomycin resistance protein/Dihydroxybiphenyl dioxygenase"/>
    <property type="match status" value="1"/>
</dbReference>
<dbReference type="PROSITE" id="PS51819">
    <property type="entry name" value="VOC"/>
    <property type="match status" value="1"/>
</dbReference>
<comment type="caution">
    <text evidence="3">The sequence shown here is derived from an EMBL/GenBank/DDBJ whole genome shotgun (WGS) entry which is preliminary data.</text>
</comment>
<dbReference type="Pfam" id="PF00903">
    <property type="entry name" value="Glyoxalase"/>
    <property type="match status" value="1"/>
</dbReference>
<sequence>MPCLVVHDLDEAVDYYRDVVGLEPQVTLDTPGGRVALVRGYGVTLLLQERTGQPNRADRAPPEVPLQGPWAAAFLVGDIDALHARLADDGRRPPGDLVPAFGARFFEFVDCAGNLVCVGESAAVGLAEPGCDGRTGLRGAIGGVLADGLVRARAAAHETAAALRARPRERAFRAFYDRLTTKSEVFYMFFTGGLLHWAAAAESHVPPEINLVLIGSALDDAERAWIAENLDRPFHHIDERTDDIAAWQLLFEVNEHSFGWIDIDCFVLNPEVFAELADVSPTASMNCGWSMTTDFGFPTAGTHLLFVNRAAIQAVREAGVPADPGTHDWDGHARPLPQLGRNRVPTRRARALLSRVVPDHGGRPAFVSGNFYDTLILFQLLARSLGYPIASLRPLARRCTLPYDAESTDHAHWPEDVSDELFHLCGISYYSRFSENPGILSLYLSAEMVILDNFLANSPTATPAQYPAKRNTIGDDLAALGMTTDQARPRFRRHLIDSRGLSETGAERVLDSGRRPPRPLDHAGSTPATDRTS</sequence>
<dbReference type="InterPro" id="IPR029068">
    <property type="entry name" value="Glyas_Bleomycin-R_OHBP_Dase"/>
</dbReference>
<feature type="compositionally biased region" description="Basic and acidic residues" evidence="1">
    <location>
        <begin position="505"/>
        <end position="521"/>
    </location>
</feature>
<gene>
    <name evidence="3" type="ORF">ACFPM7_15675</name>
</gene>